<evidence type="ECO:0000256" key="5">
    <source>
        <dbReference type="ARBA" id="ARBA00023242"/>
    </source>
</evidence>
<protein>
    <submittedName>
        <fullName evidence="10">Histone H1-like</fullName>
    </submittedName>
</protein>
<dbReference type="PROSITE" id="PS51504">
    <property type="entry name" value="H15"/>
    <property type="match status" value="1"/>
</dbReference>
<dbReference type="InterPro" id="IPR005818">
    <property type="entry name" value="Histone_H1/H5_H15"/>
</dbReference>
<keyword evidence="5 6" id="KW-0539">Nucleus</keyword>
<organism evidence="9 10">
    <name type="scientific">Octopus sinensis</name>
    <name type="common">East Asian common octopus</name>
    <dbReference type="NCBI Taxonomy" id="2607531"/>
    <lineage>
        <taxon>Eukaryota</taxon>
        <taxon>Metazoa</taxon>
        <taxon>Spiralia</taxon>
        <taxon>Lophotrochozoa</taxon>
        <taxon>Mollusca</taxon>
        <taxon>Cephalopoda</taxon>
        <taxon>Coleoidea</taxon>
        <taxon>Octopodiformes</taxon>
        <taxon>Octopoda</taxon>
        <taxon>Incirrata</taxon>
        <taxon>Octopodidae</taxon>
        <taxon>Octopus</taxon>
    </lineage>
</organism>
<evidence type="ECO:0000256" key="7">
    <source>
        <dbReference type="SAM" id="MobiDB-lite"/>
    </source>
</evidence>
<evidence type="ECO:0000256" key="3">
    <source>
        <dbReference type="ARBA" id="ARBA00022454"/>
    </source>
</evidence>
<sequence>MTEKAAKKKVPPKHPKFKEMIKAAITALKERNGSSRASIAKHILANNNVENNTQFLSNLRLALRHGVDGGSLIQTKGSGASGSFKVAKSDKAKKPAKPKGAAKKKVAAKKKPSGKKGAAAKKAKATKTAKPKGAKSPAKKKPAAKKTPKKAPAKKAPAKKPVAKKTKPAKKAAAKK</sequence>
<dbReference type="KEGG" id="osn:115222802"/>
<comment type="similarity">
    <text evidence="6">Belongs to the histone H1/H5 family.</text>
</comment>
<keyword evidence="9" id="KW-1185">Reference proteome</keyword>
<dbReference type="GO" id="GO:0045910">
    <property type="term" value="P:negative regulation of DNA recombination"/>
    <property type="evidence" value="ECO:0007669"/>
    <property type="project" value="TreeGrafter"/>
</dbReference>
<feature type="domain" description="H15" evidence="8">
    <location>
        <begin position="13"/>
        <end position="88"/>
    </location>
</feature>
<evidence type="ECO:0000256" key="2">
    <source>
        <dbReference type="ARBA" id="ARBA00004286"/>
    </source>
</evidence>
<keyword evidence="3 6" id="KW-0158">Chromosome</keyword>
<dbReference type="GO" id="GO:0030261">
    <property type="term" value="P:chromosome condensation"/>
    <property type="evidence" value="ECO:0007669"/>
    <property type="project" value="TreeGrafter"/>
</dbReference>
<keyword evidence="4 6" id="KW-0238">DNA-binding</keyword>
<accession>A0A6P7TIG1</accession>
<dbReference type="InterPro" id="IPR036388">
    <property type="entry name" value="WH-like_DNA-bd_sf"/>
</dbReference>
<name>A0A6P7TIG1_9MOLL</name>
<dbReference type="GO" id="GO:0006334">
    <property type="term" value="P:nucleosome assembly"/>
    <property type="evidence" value="ECO:0007669"/>
    <property type="project" value="InterPro"/>
</dbReference>
<evidence type="ECO:0000256" key="1">
    <source>
        <dbReference type="ARBA" id="ARBA00004123"/>
    </source>
</evidence>
<feature type="compositionally biased region" description="Basic residues" evidence="7">
    <location>
        <begin position="94"/>
        <end position="176"/>
    </location>
</feature>
<dbReference type="CDD" id="cd00073">
    <property type="entry name" value="H15"/>
    <property type="match status" value="1"/>
</dbReference>
<proteinExistence type="inferred from homology"/>
<dbReference type="Proteomes" id="UP000515154">
    <property type="component" value="Linkage group LG21"/>
</dbReference>
<dbReference type="FunFam" id="1.10.10.10:FF:000140">
    <property type="entry name" value="Histone H1.0"/>
    <property type="match status" value="1"/>
</dbReference>
<dbReference type="Pfam" id="PF00538">
    <property type="entry name" value="Linker_histone"/>
    <property type="match status" value="1"/>
</dbReference>
<dbReference type="AlphaFoldDB" id="A0A6P7TIG1"/>
<reference evidence="10" key="1">
    <citation type="submission" date="2025-08" db="UniProtKB">
        <authorList>
            <consortium name="RefSeq"/>
        </authorList>
    </citation>
    <scope>IDENTIFICATION</scope>
</reference>
<dbReference type="GO" id="GO:0005634">
    <property type="term" value="C:nucleus"/>
    <property type="evidence" value="ECO:0007669"/>
    <property type="project" value="UniProtKB-SubCell"/>
</dbReference>
<dbReference type="RefSeq" id="XP_029648966.1">
    <property type="nucleotide sequence ID" value="XM_029793106.2"/>
</dbReference>
<dbReference type="SUPFAM" id="SSF46785">
    <property type="entry name" value="Winged helix' DNA-binding domain"/>
    <property type="match status" value="1"/>
</dbReference>
<dbReference type="Gene3D" id="1.10.10.10">
    <property type="entry name" value="Winged helix-like DNA-binding domain superfamily/Winged helix DNA-binding domain"/>
    <property type="match status" value="1"/>
</dbReference>
<dbReference type="GO" id="GO:0030527">
    <property type="term" value="F:structural constituent of chromatin"/>
    <property type="evidence" value="ECO:0007669"/>
    <property type="project" value="InterPro"/>
</dbReference>
<feature type="region of interest" description="Disordered" evidence="7">
    <location>
        <begin position="69"/>
        <end position="176"/>
    </location>
</feature>
<evidence type="ECO:0000259" key="8">
    <source>
        <dbReference type="PROSITE" id="PS51504"/>
    </source>
</evidence>
<gene>
    <name evidence="10" type="primary">LOC115222802</name>
</gene>
<dbReference type="InterPro" id="IPR005819">
    <property type="entry name" value="H1/H5"/>
</dbReference>
<evidence type="ECO:0000256" key="6">
    <source>
        <dbReference type="RuleBase" id="RU003894"/>
    </source>
</evidence>
<dbReference type="GO" id="GO:0000786">
    <property type="term" value="C:nucleosome"/>
    <property type="evidence" value="ECO:0007669"/>
    <property type="project" value="InterPro"/>
</dbReference>
<dbReference type="PANTHER" id="PTHR11467">
    <property type="entry name" value="HISTONE H1"/>
    <property type="match status" value="1"/>
</dbReference>
<evidence type="ECO:0000256" key="4">
    <source>
        <dbReference type="ARBA" id="ARBA00023125"/>
    </source>
</evidence>
<dbReference type="GO" id="GO:0003690">
    <property type="term" value="F:double-stranded DNA binding"/>
    <property type="evidence" value="ECO:0007669"/>
    <property type="project" value="TreeGrafter"/>
</dbReference>
<dbReference type="GO" id="GO:0031492">
    <property type="term" value="F:nucleosomal DNA binding"/>
    <property type="evidence" value="ECO:0007669"/>
    <property type="project" value="TreeGrafter"/>
</dbReference>
<evidence type="ECO:0000313" key="9">
    <source>
        <dbReference type="Proteomes" id="UP000515154"/>
    </source>
</evidence>
<dbReference type="PRINTS" id="PR00624">
    <property type="entry name" value="HISTONEH5"/>
</dbReference>
<dbReference type="SMART" id="SM00526">
    <property type="entry name" value="H15"/>
    <property type="match status" value="1"/>
</dbReference>
<evidence type="ECO:0000313" key="10">
    <source>
        <dbReference type="RefSeq" id="XP_029648966.1"/>
    </source>
</evidence>
<comment type="subcellular location">
    <subcellularLocation>
        <location evidence="2">Chromosome</location>
    </subcellularLocation>
    <subcellularLocation>
        <location evidence="1 6">Nucleus</location>
    </subcellularLocation>
</comment>
<dbReference type="PANTHER" id="PTHR11467:SF36">
    <property type="entry name" value="HISTONE 24-RELATED"/>
    <property type="match status" value="1"/>
</dbReference>
<dbReference type="InterPro" id="IPR036390">
    <property type="entry name" value="WH_DNA-bd_sf"/>
</dbReference>